<keyword evidence="12" id="KW-0325">Glycoprotein</keyword>
<feature type="transmembrane region" description="Helical" evidence="15">
    <location>
        <begin position="46"/>
        <end position="66"/>
    </location>
</feature>
<dbReference type="CDD" id="cd06186">
    <property type="entry name" value="NOX_Duox_like_FAD_NADP"/>
    <property type="match status" value="1"/>
</dbReference>
<dbReference type="SFLD" id="SFLDS00052">
    <property type="entry name" value="Ferric_Reductase_Domain"/>
    <property type="match status" value="1"/>
</dbReference>
<evidence type="ECO:0000313" key="18">
    <source>
        <dbReference type="Proteomes" id="UP000027073"/>
    </source>
</evidence>
<feature type="domain" description="FAD-binding FR-type" evidence="16">
    <location>
        <begin position="399"/>
        <end position="517"/>
    </location>
</feature>
<dbReference type="PANTHER" id="PTHR32361">
    <property type="entry name" value="FERRIC/CUPRIC REDUCTASE TRANSMEMBRANE COMPONENT"/>
    <property type="match status" value="1"/>
</dbReference>
<sequence>MSTPIPNSTPTATVIPIPNPTTPNYPDDIQWITAYLVIHMLSPGSFWYAYLLWFVVAAIFLLYIFLRWTGSGGYLGARWNKWALRKRTWRGQHALAIAKKRGTRPQPKSLPSNGQIFCTVVLFVAVLLLCFVGPDYIGRSHSSIFARRDGRRPAYSISDFIHLQPQYQINKAWWTSGNRTGVLAFALLPLCVLFALKAPPFALFAIPFTTQFYFDKLSWLHRWSGRLIWMVSALHVLLWSVQLSLDRREGTGVAPYVYIWRYPKFIYGWTAFMTMTALIGLSTSALRKQYYQVFYACHIMLVPLTIIMAALHHPPVWWWCWGALSLWVGERIWRATWWLYNNGFLGSSLGRTSNRMRLDASYPEAHYGRGKRHIYPPLRSSYGMVATEDSPFLSLEGVHSYTPPPGFSYAELLSGSTVRLTFLPPGPLAWAPGQHFLLTIPSISRLDTHPFTAASICDEQASTAAGRALVFYIRAKEGWTKDLWNHVFAMLSHGETHVASEKVPFSEQVPSNGVLLRTLVDGPFGSSIRTQWRQYSTVLVVVGGSGVSFGVSILQFLALCLAGRDGKYLGGHPGGWGSKDFKVRRVRFVWIIREYSHVQWCASILQHCMTMMPAPSLDVDIFVTNPTTSLPKEVPTTGDIELPNIVFEAASEGVGSVDSDYHQDDYIDPNPDITTYGDEGSTESGNTVLCEIYTLYLTNFEGDQDIRLPGEAALNKSIRKSGKMRRAKSRMAKKEGNGELVKPMPSTSKGAITQFQASSPDGLLSPTWRTANQIAESLKDTAYRPLSSSRPTSPRHPPDPRLQQPSHSPSKVFDGDSEAPPGALQILVDAREMHDISVVSEHARLGKPKLDRILADEVRMARGPVIVATCGPASLNAMVRKEIAKQIDPAKIRGGDMSGFIDLVSEEFDF</sequence>
<dbReference type="SFLD" id="SFLDG01168">
    <property type="entry name" value="Ferric_reductase_subgroup_(FRE"/>
    <property type="match status" value="1"/>
</dbReference>
<keyword evidence="7" id="KW-0249">Electron transport</keyword>
<evidence type="ECO:0000256" key="8">
    <source>
        <dbReference type="ARBA" id="ARBA00022989"/>
    </source>
</evidence>
<keyword evidence="9" id="KW-0560">Oxidoreductase</keyword>
<feature type="transmembrane region" description="Helical" evidence="15">
    <location>
        <begin position="293"/>
        <end position="310"/>
    </location>
</feature>
<keyword evidence="10" id="KW-0406">Ion transport</keyword>
<dbReference type="GO" id="GO:0006879">
    <property type="term" value="P:intracellular iron ion homeostasis"/>
    <property type="evidence" value="ECO:0007669"/>
    <property type="project" value="TreeGrafter"/>
</dbReference>
<keyword evidence="4" id="KW-0813">Transport</keyword>
<protein>
    <recommendedName>
        <fullName evidence="3">ferric-chelate reductase (NADPH)</fullName>
        <ecNumber evidence="3">1.16.1.9</ecNumber>
    </recommendedName>
</protein>
<dbReference type="GO" id="GO:0052851">
    <property type="term" value="F:ferric-chelate reductase (NADPH) activity"/>
    <property type="evidence" value="ECO:0007669"/>
    <property type="project" value="UniProtKB-EC"/>
</dbReference>
<evidence type="ECO:0000256" key="1">
    <source>
        <dbReference type="ARBA" id="ARBA00004651"/>
    </source>
</evidence>
<dbReference type="InterPro" id="IPR039261">
    <property type="entry name" value="FNR_nucleotide-bd"/>
</dbReference>
<dbReference type="PANTHER" id="PTHR32361:SF9">
    <property type="entry name" value="FERRIC REDUCTASE TRANSMEMBRANE COMPONENT 3-RELATED"/>
    <property type="match status" value="1"/>
</dbReference>
<dbReference type="VEuPathDB" id="FungiDB:PLEOSDRAFT_1060997"/>
<proteinExistence type="inferred from homology"/>
<evidence type="ECO:0000256" key="5">
    <source>
        <dbReference type="ARBA" id="ARBA00022475"/>
    </source>
</evidence>
<dbReference type="Pfam" id="PF08022">
    <property type="entry name" value="FAD_binding_8"/>
    <property type="match status" value="1"/>
</dbReference>
<feature type="region of interest" description="Disordered" evidence="14">
    <location>
        <begin position="719"/>
        <end position="748"/>
    </location>
</feature>
<evidence type="ECO:0000256" key="13">
    <source>
        <dbReference type="ARBA" id="ARBA00048483"/>
    </source>
</evidence>
<dbReference type="STRING" id="1137138.A0A067PBU0"/>
<comment type="catalytic activity">
    <reaction evidence="13">
        <text>2 a Fe(II)-siderophore + NADP(+) + H(+) = 2 a Fe(III)-siderophore + NADPH</text>
        <dbReference type="Rhea" id="RHEA:28795"/>
        <dbReference type="Rhea" id="RHEA-COMP:11342"/>
        <dbReference type="Rhea" id="RHEA-COMP:11344"/>
        <dbReference type="ChEBI" id="CHEBI:15378"/>
        <dbReference type="ChEBI" id="CHEBI:29033"/>
        <dbReference type="ChEBI" id="CHEBI:29034"/>
        <dbReference type="ChEBI" id="CHEBI:57783"/>
        <dbReference type="ChEBI" id="CHEBI:58349"/>
        <dbReference type="EC" id="1.16.1.9"/>
    </reaction>
</comment>
<dbReference type="EC" id="1.16.1.9" evidence="3"/>
<evidence type="ECO:0000256" key="3">
    <source>
        <dbReference type="ARBA" id="ARBA00012668"/>
    </source>
</evidence>
<feature type="region of interest" description="Disordered" evidence="14">
    <location>
        <begin position="779"/>
        <end position="821"/>
    </location>
</feature>
<evidence type="ECO:0000256" key="7">
    <source>
        <dbReference type="ARBA" id="ARBA00022982"/>
    </source>
</evidence>
<evidence type="ECO:0000256" key="10">
    <source>
        <dbReference type="ARBA" id="ARBA00023065"/>
    </source>
</evidence>
<comment type="similarity">
    <text evidence="2">Belongs to the ferric reductase (FRE) family.</text>
</comment>
<dbReference type="Proteomes" id="UP000027073">
    <property type="component" value="Unassembled WGS sequence"/>
</dbReference>
<reference evidence="18" key="1">
    <citation type="journal article" date="2014" name="Proc. Natl. Acad. Sci. U.S.A.">
        <title>Extensive sampling of basidiomycete genomes demonstrates inadequacy of the white-rot/brown-rot paradigm for wood decay fungi.</title>
        <authorList>
            <person name="Riley R."/>
            <person name="Salamov A.A."/>
            <person name="Brown D.W."/>
            <person name="Nagy L.G."/>
            <person name="Floudas D."/>
            <person name="Held B.W."/>
            <person name="Levasseur A."/>
            <person name="Lombard V."/>
            <person name="Morin E."/>
            <person name="Otillar R."/>
            <person name="Lindquist E.A."/>
            <person name="Sun H."/>
            <person name="LaButti K.M."/>
            <person name="Schmutz J."/>
            <person name="Jabbour D."/>
            <person name="Luo H."/>
            <person name="Baker S.E."/>
            <person name="Pisabarro A.G."/>
            <person name="Walton J.D."/>
            <person name="Blanchette R.A."/>
            <person name="Henrissat B."/>
            <person name="Martin F."/>
            <person name="Cullen D."/>
            <person name="Hibbett D.S."/>
            <person name="Grigoriev I.V."/>
        </authorList>
    </citation>
    <scope>NUCLEOTIDE SEQUENCE [LARGE SCALE GENOMIC DNA]</scope>
    <source>
        <strain evidence="18">PC15</strain>
    </source>
</reference>
<keyword evidence="6 15" id="KW-0812">Transmembrane</keyword>
<evidence type="ECO:0000256" key="15">
    <source>
        <dbReference type="SAM" id="Phobius"/>
    </source>
</evidence>
<dbReference type="AlphaFoldDB" id="A0A067PBU0"/>
<evidence type="ECO:0000256" key="9">
    <source>
        <dbReference type="ARBA" id="ARBA00023002"/>
    </source>
</evidence>
<accession>A0A067PBU0</accession>
<feature type="transmembrane region" description="Helical" evidence="15">
    <location>
        <begin position="182"/>
        <end position="206"/>
    </location>
</feature>
<keyword evidence="11 15" id="KW-0472">Membrane</keyword>
<evidence type="ECO:0000256" key="4">
    <source>
        <dbReference type="ARBA" id="ARBA00022448"/>
    </source>
</evidence>
<evidence type="ECO:0000256" key="6">
    <source>
        <dbReference type="ARBA" id="ARBA00022692"/>
    </source>
</evidence>
<evidence type="ECO:0000256" key="2">
    <source>
        <dbReference type="ARBA" id="ARBA00006278"/>
    </source>
</evidence>
<dbReference type="InterPro" id="IPR013130">
    <property type="entry name" value="Fe3_Rdtase_TM_dom"/>
</dbReference>
<dbReference type="InterPro" id="IPR013112">
    <property type="entry name" value="FAD-bd_8"/>
</dbReference>
<feature type="transmembrane region" description="Helical" evidence="15">
    <location>
        <begin position="116"/>
        <end position="137"/>
    </location>
</feature>
<dbReference type="GO" id="GO:0005886">
    <property type="term" value="C:plasma membrane"/>
    <property type="evidence" value="ECO:0007669"/>
    <property type="project" value="UniProtKB-SubCell"/>
</dbReference>
<dbReference type="HOGENOM" id="CLU_009442_0_0_1"/>
<dbReference type="InParanoid" id="A0A067PBU0"/>
<dbReference type="Gene3D" id="3.40.50.80">
    <property type="entry name" value="Nucleotide-binding domain of ferredoxin-NADP reductase (FNR) module"/>
    <property type="match status" value="1"/>
</dbReference>
<keyword evidence="5" id="KW-1003">Cell membrane</keyword>
<evidence type="ECO:0000313" key="17">
    <source>
        <dbReference type="EMBL" id="KDQ33321.1"/>
    </source>
</evidence>
<feature type="compositionally biased region" description="Basic residues" evidence="14">
    <location>
        <begin position="719"/>
        <end position="731"/>
    </location>
</feature>
<feature type="transmembrane region" description="Helical" evidence="15">
    <location>
        <begin position="538"/>
        <end position="559"/>
    </location>
</feature>
<dbReference type="SUPFAM" id="SSF63380">
    <property type="entry name" value="Riboflavin synthase domain-like"/>
    <property type="match status" value="1"/>
</dbReference>
<evidence type="ECO:0000256" key="11">
    <source>
        <dbReference type="ARBA" id="ARBA00023136"/>
    </source>
</evidence>
<feature type="transmembrane region" description="Helical" evidence="15">
    <location>
        <begin position="227"/>
        <end position="245"/>
    </location>
</feature>
<dbReference type="InterPro" id="IPR017927">
    <property type="entry name" value="FAD-bd_FR_type"/>
</dbReference>
<keyword evidence="8 15" id="KW-1133">Transmembrane helix</keyword>
<evidence type="ECO:0000259" key="16">
    <source>
        <dbReference type="PROSITE" id="PS51384"/>
    </source>
</evidence>
<dbReference type="GO" id="GO:0006826">
    <property type="term" value="P:iron ion transport"/>
    <property type="evidence" value="ECO:0007669"/>
    <property type="project" value="TreeGrafter"/>
</dbReference>
<dbReference type="GO" id="GO:0015677">
    <property type="term" value="P:copper ion import"/>
    <property type="evidence" value="ECO:0007669"/>
    <property type="project" value="TreeGrafter"/>
</dbReference>
<dbReference type="InterPro" id="IPR017938">
    <property type="entry name" value="Riboflavin_synthase-like_b-brl"/>
</dbReference>
<dbReference type="InterPro" id="IPR013121">
    <property type="entry name" value="Fe_red_NAD-bd_6"/>
</dbReference>
<dbReference type="OrthoDB" id="10006946at2759"/>
<name>A0A067PBU0_PLEO1</name>
<dbReference type="Pfam" id="PF01794">
    <property type="entry name" value="Ferric_reduct"/>
    <property type="match status" value="1"/>
</dbReference>
<dbReference type="PROSITE" id="PS51384">
    <property type="entry name" value="FAD_FR"/>
    <property type="match status" value="1"/>
</dbReference>
<dbReference type="EMBL" id="KL198004">
    <property type="protein sequence ID" value="KDQ33321.1"/>
    <property type="molecule type" value="Genomic_DNA"/>
</dbReference>
<organism evidence="17 18">
    <name type="scientific">Pleurotus ostreatus (strain PC15)</name>
    <name type="common">Oyster mushroom</name>
    <dbReference type="NCBI Taxonomy" id="1137138"/>
    <lineage>
        <taxon>Eukaryota</taxon>
        <taxon>Fungi</taxon>
        <taxon>Dikarya</taxon>
        <taxon>Basidiomycota</taxon>
        <taxon>Agaricomycotina</taxon>
        <taxon>Agaricomycetes</taxon>
        <taxon>Agaricomycetidae</taxon>
        <taxon>Agaricales</taxon>
        <taxon>Pleurotineae</taxon>
        <taxon>Pleurotaceae</taxon>
        <taxon>Pleurotus</taxon>
    </lineage>
</organism>
<evidence type="ECO:0000256" key="12">
    <source>
        <dbReference type="ARBA" id="ARBA00023180"/>
    </source>
</evidence>
<feature type="transmembrane region" description="Helical" evidence="15">
    <location>
        <begin position="265"/>
        <end position="286"/>
    </location>
</feature>
<dbReference type="InterPro" id="IPR051410">
    <property type="entry name" value="Ferric/Cupric_Reductase"/>
</dbReference>
<evidence type="ECO:0000256" key="14">
    <source>
        <dbReference type="SAM" id="MobiDB-lite"/>
    </source>
</evidence>
<dbReference type="Pfam" id="PF08030">
    <property type="entry name" value="NAD_binding_6"/>
    <property type="match status" value="1"/>
</dbReference>
<gene>
    <name evidence="17" type="ORF">PLEOSDRAFT_1060997</name>
</gene>
<comment type="subcellular location">
    <subcellularLocation>
        <location evidence="1">Cell membrane</location>
        <topology evidence="1">Multi-pass membrane protein</topology>
    </subcellularLocation>
</comment>